<protein>
    <submittedName>
        <fullName evidence="1">Uncharacterized protein</fullName>
    </submittedName>
</protein>
<proteinExistence type="predicted"/>
<name>A0ABT6F6S4_9BACT</name>
<gene>
    <name evidence="1" type="ORF">PZE19_05850</name>
</gene>
<dbReference type="EMBL" id="JARRAG010000001">
    <property type="protein sequence ID" value="MDG3003282.1"/>
    <property type="molecule type" value="Genomic_DNA"/>
</dbReference>
<dbReference type="RefSeq" id="WP_277859636.1">
    <property type="nucleotide sequence ID" value="NZ_JARRAG010000001.1"/>
</dbReference>
<comment type="caution">
    <text evidence="1">The sequence shown here is derived from an EMBL/GenBank/DDBJ whole genome shotgun (WGS) entry which is preliminary data.</text>
</comment>
<keyword evidence="2" id="KW-1185">Reference proteome</keyword>
<accession>A0ABT6F6S4</accession>
<dbReference type="Proteomes" id="UP001216907">
    <property type="component" value="Unassembled WGS sequence"/>
</dbReference>
<reference evidence="1 2" key="1">
    <citation type="submission" date="2023-03" db="EMBL/GenBank/DDBJ databases">
        <title>Paludisphaera mucosa sp. nov. a novel planctomycete from northern fen.</title>
        <authorList>
            <person name="Ivanova A."/>
        </authorList>
    </citation>
    <scope>NUCLEOTIDE SEQUENCE [LARGE SCALE GENOMIC DNA]</scope>
    <source>
        <strain evidence="1 2">Pla2</strain>
    </source>
</reference>
<sequence length="65" mass="7128">MRRRSPYARVAEREALVEHGGGEAWKVEIEEAPPRPGDPPGMLRLKARGPAEVLVRVRDALAAEG</sequence>
<organism evidence="1 2">
    <name type="scientific">Paludisphaera mucosa</name>
    <dbReference type="NCBI Taxonomy" id="3030827"/>
    <lineage>
        <taxon>Bacteria</taxon>
        <taxon>Pseudomonadati</taxon>
        <taxon>Planctomycetota</taxon>
        <taxon>Planctomycetia</taxon>
        <taxon>Isosphaerales</taxon>
        <taxon>Isosphaeraceae</taxon>
        <taxon>Paludisphaera</taxon>
    </lineage>
</organism>
<evidence type="ECO:0000313" key="2">
    <source>
        <dbReference type="Proteomes" id="UP001216907"/>
    </source>
</evidence>
<evidence type="ECO:0000313" key="1">
    <source>
        <dbReference type="EMBL" id="MDG3003282.1"/>
    </source>
</evidence>